<gene>
    <name evidence="1" type="ORF">PLEPLA_LOCUS39539</name>
</gene>
<keyword evidence="2" id="KW-1185">Reference proteome</keyword>
<dbReference type="AlphaFoldDB" id="A0A9N7VM52"/>
<sequence length="127" mass="14274">MATRDGGAELCLPQHPGYILFFMAQPPTLLLHRAAIEDHSPQICVNHIHAQPPIGDVLTLAWGQMSNRHQAAKWATRSRLARRCFSHTISCESVGPGEQPPERRSLCAASYSLVTEYDRQRCYIRAH</sequence>
<evidence type="ECO:0000313" key="1">
    <source>
        <dbReference type="EMBL" id="CAB1451812.1"/>
    </source>
</evidence>
<organism evidence="1 2">
    <name type="scientific">Pleuronectes platessa</name>
    <name type="common">European plaice</name>
    <dbReference type="NCBI Taxonomy" id="8262"/>
    <lineage>
        <taxon>Eukaryota</taxon>
        <taxon>Metazoa</taxon>
        <taxon>Chordata</taxon>
        <taxon>Craniata</taxon>
        <taxon>Vertebrata</taxon>
        <taxon>Euteleostomi</taxon>
        <taxon>Actinopterygii</taxon>
        <taxon>Neopterygii</taxon>
        <taxon>Teleostei</taxon>
        <taxon>Neoteleostei</taxon>
        <taxon>Acanthomorphata</taxon>
        <taxon>Carangaria</taxon>
        <taxon>Pleuronectiformes</taxon>
        <taxon>Pleuronectoidei</taxon>
        <taxon>Pleuronectidae</taxon>
        <taxon>Pleuronectes</taxon>
    </lineage>
</organism>
<dbReference type="Proteomes" id="UP001153269">
    <property type="component" value="Unassembled WGS sequence"/>
</dbReference>
<name>A0A9N7VM52_PLEPL</name>
<proteinExistence type="predicted"/>
<evidence type="ECO:0000313" key="2">
    <source>
        <dbReference type="Proteomes" id="UP001153269"/>
    </source>
</evidence>
<dbReference type="EMBL" id="CADEAL010004103">
    <property type="protein sequence ID" value="CAB1451812.1"/>
    <property type="molecule type" value="Genomic_DNA"/>
</dbReference>
<accession>A0A9N7VM52</accession>
<reference evidence="1" key="1">
    <citation type="submission" date="2020-03" db="EMBL/GenBank/DDBJ databases">
        <authorList>
            <person name="Weist P."/>
        </authorList>
    </citation>
    <scope>NUCLEOTIDE SEQUENCE</scope>
</reference>
<protein>
    <submittedName>
        <fullName evidence="1">Uncharacterized protein</fullName>
    </submittedName>
</protein>
<comment type="caution">
    <text evidence="1">The sequence shown here is derived from an EMBL/GenBank/DDBJ whole genome shotgun (WGS) entry which is preliminary data.</text>
</comment>